<dbReference type="SUPFAM" id="SSF53474">
    <property type="entry name" value="alpha/beta-Hydrolases"/>
    <property type="match status" value="1"/>
</dbReference>
<dbReference type="PANTHER" id="PTHR10655">
    <property type="entry name" value="LYSOPHOSPHOLIPASE-RELATED"/>
    <property type="match status" value="1"/>
</dbReference>
<dbReference type="InterPro" id="IPR029058">
    <property type="entry name" value="AB_hydrolase_fold"/>
</dbReference>
<proteinExistence type="inferred from homology"/>
<comment type="caution">
    <text evidence="5">The sequence shown here is derived from an EMBL/GenBank/DDBJ whole genome shotgun (WGS) entry which is preliminary data.</text>
</comment>
<dbReference type="EMBL" id="JAAKFY010000021">
    <property type="protein sequence ID" value="KAF3840247.1"/>
    <property type="molecule type" value="Genomic_DNA"/>
</dbReference>
<evidence type="ECO:0000256" key="2">
    <source>
        <dbReference type="ARBA" id="ARBA00012423"/>
    </source>
</evidence>
<dbReference type="EC" id="3.1.2.22" evidence="2"/>
<accession>A0A7J5XUM3</accession>
<dbReference type="InterPro" id="IPR003140">
    <property type="entry name" value="PLipase/COase/thioEstase"/>
</dbReference>
<dbReference type="PANTHER" id="PTHR10655:SF17">
    <property type="entry name" value="LYSOPHOSPHOLIPASE-LIKE PROTEIN 1"/>
    <property type="match status" value="1"/>
</dbReference>
<dbReference type="Gene3D" id="3.40.50.1820">
    <property type="entry name" value="alpha/beta hydrolase"/>
    <property type="match status" value="1"/>
</dbReference>
<feature type="domain" description="Phospholipase/carboxylesterase/thioesterase" evidence="4">
    <location>
        <begin position="167"/>
        <end position="351"/>
    </location>
</feature>
<sequence length="361" mass="40095">MGPSVSMYRTYTNSFSRLGGTSSKSKRVPDVAAQGPDLQCFWLQGYPNDPSCTVAVPHEGGLYELVTPQAVPYSTDVSRHMLPLEEIALDMWRKLLHGTEVVEAIPGIVDMASCKVVGKHLPECGQMEKPVTLTFSPDVRHHQQHWFHQDLTQSDTGRGLRAWVRDVTEPDLSFNHIRIIYPTAPARPYTPMRGALSTVWFDRHKISRDCPEDRESIDDMCNSLGLIIQGEVNAGIPKHRIVIGGFSMGGAMALHLACRYHPDVAGVFALSSFLNKDSAAYQAVEERLGADLPLPELLQCHGTKDDLVLHQWGEDTSELLKKAGMATTFHSFPGLHHQLSTPEMELLRGWILKKIPPLTSS</sequence>
<dbReference type="Pfam" id="PF02230">
    <property type="entry name" value="Abhydrolase_2"/>
    <property type="match status" value="1"/>
</dbReference>
<dbReference type="InterPro" id="IPR050565">
    <property type="entry name" value="LYPA1-2/EST-like"/>
</dbReference>
<dbReference type="Proteomes" id="UP000518266">
    <property type="component" value="Unassembled WGS sequence"/>
</dbReference>
<reference evidence="5 6" key="1">
    <citation type="submission" date="2020-03" db="EMBL/GenBank/DDBJ databases">
        <title>Dissostichus mawsoni Genome sequencing and assembly.</title>
        <authorList>
            <person name="Park H."/>
        </authorList>
    </citation>
    <scope>NUCLEOTIDE SEQUENCE [LARGE SCALE GENOMIC DNA]</scope>
    <source>
        <strain evidence="5">DM0001</strain>
        <tissue evidence="5">Muscle</tissue>
    </source>
</reference>
<evidence type="ECO:0000256" key="1">
    <source>
        <dbReference type="ARBA" id="ARBA00006499"/>
    </source>
</evidence>
<keyword evidence="6" id="KW-1185">Reference proteome</keyword>
<name>A0A7J5XUM3_DISMA</name>
<evidence type="ECO:0000313" key="6">
    <source>
        <dbReference type="Proteomes" id="UP000518266"/>
    </source>
</evidence>
<evidence type="ECO:0000313" key="5">
    <source>
        <dbReference type="EMBL" id="KAF3840247.1"/>
    </source>
</evidence>
<protein>
    <recommendedName>
        <fullName evidence="2">palmitoyl-protein hydrolase</fullName>
        <ecNumber evidence="2">3.1.2.22</ecNumber>
    </recommendedName>
</protein>
<evidence type="ECO:0000256" key="3">
    <source>
        <dbReference type="ARBA" id="ARBA00022801"/>
    </source>
</evidence>
<evidence type="ECO:0000259" key="4">
    <source>
        <dbReference type="Pfam" id="PF02230"/>
    </source>
</evidence>
<dbReference type="GO" id="GO:0005737">
    <property type="term" value="C:cytoplasm"/>
    <property type="evidence" value="ECO:0007669"/>
    <property type="project" value="TreeGrafter"/>
</dbReference>
<dbReference type="GO" id="GO:0008474">
    <property type="term" value="F:palmitoyl-(protein) hydrolase activity"/>
    <property type="evidence" value="ECO:0007669"/>
    <property type="project" value="UniProtKB-EC"/>
</dbReference>
<comment type="similarity">
    <text evidence="1">Belongs to the AB hydrolase superfamily. AB hydrolase 2 family.</text>
</comment>
<organism evidence="5 6">
    <name type="scientific">Dissostichus mawsoni</name>
    <name type="common">Antarctic cod</name>
    <dbReference type="NCBI Taxonomy" id="36200"/>
    <lineage>
        <taxon>Eukaryota</taxon>
        <taxon>Metazoa</taxon>
        <taxon>Chordata</taxon>
        <taxon>Craniata</taxon>
        <taxon>Vertebrata</taxon>
        <taxon>Euteleostomi</taxon>
        <taxon>Actinopterygii</taxon>
        <taxon>Neopterygii</taxon>
        <taxon>Teleostei</taxon>
        <taxon>Neoteleostei</taxon>
        <taxon>Acanthomorphata</taxon>
        <taxon>Eupercaria</taxon>
        <taxon>Perciformes</taxon>
        <taxon>Notothenioidei</taxon>
        <taxon>Nototheniidae</taxon>
        <taxon>Dissostichus</taxon>
    </lineage>
</organism>
<keyword evidence="3" id="KW-0378">Hydrolase</keyword>
<dbReference type="GO" id="GO:0052689">
    <property type="term" value="F:carboxylic ester hydrolase activity"/>
    <property type="evidence" value="ECO:0007669"/>
    <property type="project" value="TreeGrafter"/>
</dbReference>
<dbReference type="AlphaFoldDB" id="A0A7J5XUM3"/>
<gene>
    <name evidence="5" type="ORF">F7725_018964</name>
</gene>
<dbReference type="OrthoDB" id="2418081at2759"/>